<accession>A0A482X3X5</accession>
<organism evidence="1 2">
    <name type="scientific">Laodelphax striatellus</name>
    <name type="common">Small brown planthopper</name>
    <name type="synonym">Delphax striatella</name>
    <dbReference type="NCBI Taxonomy" id="195883"/>
    <lineage>
        <taxon>Eukaryota</taxon>
        <taxon>Metazoa</taxon>
        <taxon>Ecdysozoa</taxon>
        <taxon>Arthropoda</taxon>
        <taxon>Hexapoda</taxon>
        <taxon>Insecta</taxon>
        <taxon>Pterygota</taxon>
        <taxon>Neoptera</taxon>
        <taxon>Paraneoptera</taxon>
        <taxon>Hemiptera</taxon>
        <taxon>Auchenorrhyncha</taxon>
        <taxon>Fulgoroidea</taxon>
        <taxon>Delphacidae</taxon>
        <taxon>Criomorphinae</taxon>
        <taxon>Laodelphax</taxon>
    </lineage>
</organism>
<evidence type="ECO:0000313" key="1">
    <source>
        <dbReference type="EMBL" id="RZF40615.1"/>
    </source>
</evidence>
<dbReference type="AlphaFoldDB" id="A0A482X3X5"/>
<evidence type="ECO:0000313" key="2">
    <source>
        <dbReference type="Proteomes" id="UP000291343"/>
    </source>
</evidence>
<name>A0A482X3X5_LAOST</name>
<comment type="caution">
    <text evidence="1">The sequence shown here is derived from an EMBL/GenBank/DDBJ whole genome shotgun (WGS) entry which is preliminary data.</text>
</comment>
<dbReference type="Gene3D" id="3.40.50.11960">
    <property type="match status" value="1"/>
</dbReference>
<dbReference type="PANTHER" id="PTHR14659:SF1">
    <property type="entry name" value="ALPHA- AND GAMMA-ADAPTIN-BINDING PROTEIN P34"/>
    <property type="match status" value="1"/>
</dbReference>
<dbReference type="STRING" id="195883.A0A482X3X5"/>
<dbReference type="OrthoDB" id="1741717at2759"/>
<dbReference type="Pfam" id="PF10199">
    <property type="entry name" value="Adaptin_binding"/>
    <property type="match status" value="1"/>
</dbReference>
<evidence type="ECO:0008006" key="3">
    <source>
        <dbReference type="Google" id="ProtNLM"/>
    </source>
</evidence>
<dbReference type="InterPro" id="IPR019341">
    <property type="entry name" value="Alpha/Gamma-adaptin-bd_p34"/>
</dbReference>
<dbReference type="Proteomes" id="UP000291343">
    <property type="component" value="Unassembled WGS sequence"/>
</dbReference>
<gene>
    <name evidence="1" type="ORF">LSTR_LSTR007498</name>
</gene>
<sequence length="292" mass="33034">MTESEPIPCVLFVSSCEKSPDEVVKLIIKELDEPIILEQDVSAYPWHVDTKYYEADVYLCTLQNKSLKSQQFSSRIHGVVLYFDSDQDKGLEAAESWLPFLNEYDAEVKILLCSNCKDNPEVGVSKLTAQEWCVKKGFELVELDPELDPEWEAEQDFLETTGIKRVIQALHAHVWPNLAMKERREPTSFNSLLHGGFPPSDAANLSEDFEDLSIGRGLEQANIEEKIEELFGCGEPDMDFATLFSQLHDMKEKVQSMPSDQRKACAEQVVLAFWKAIGGDNVEVELPDDIPT</sequence>
<proteinExistence type="predicted"/>
<protein>
    <recommendedName>
        <fullName evidence="3">Alpha-and gamma-adaptin-binding protein p34</fullName>
    </recommendedName>
</protein>
<dbReference type="SMR" id="A0A482X3X5"/>
<reference evidence="1 2" key="1">
    <citation type="journal article" date="2017" name="Gigascience">
        <title>Genome sequence of the small brown planthopper, Laodelphax striatellus.</title>
        <authorList>
            <person name="Zhu J."/>
            <person name="Jiang F."/>
            <person name="Wang X."/>
            <person name="Yang P."/>
            <person name="Bao Y."/>
            <person name="Zhao W."/>
            <person name="Wang W."/>
            <person name="Lu H."/>
            <person name="Wang Q."/>
            <person name="Cui N."/>
            <person name="Li J."/>
            <person name="Chen X."/>
            <person name="Luo L."/>
            <person name="Yu J."/>
            <person name="Kang L."/>
            <person name="Cui F."/>
        </authorList>
    </citation>
    <scope>NUCLEOTIDE SEQUENCE [LARGE SCALE GENOMIC DNA]</scope>
    <source>
        <strain evidence="1">Lst14</strain>
    </source>
</reference>
<keyword evidence="2" id="KW-1185">Reference proteome</keyword>
<dbReference type="PANTHER" id="PTHR14659">
    <property type="entry name" value="ALPHA- AND GAMMA-ADAPTIN-BINDING PROTEIN P34"/>
    <property type="match status" value="1"/>
</dbReference>
<dbReference type="InParanoid" id="A0A482X3X5"/>
<dbReference type="EMBL" id="QKKF02018119">
    <property type="protein sequence ID" value="RZF40615.1"/>
    <property type="molecule type" value="Genomic_DNA"/>
</dbReference>